<evidence type="ECO:0000313" key="17">
    <source>
        <dbReference type="Proteomes" id="UP001054892"/>
    </source>
</evidence>
<dbReference type="InterPro" id="IPR043129">
    <property type="entry name" value="ATPase_NBD"/>
</dbReference>
<evidence type="ECO:0000256" key="6">
    <source>
        <dbReference type="ARBA" id="ARBA00022692"/>
    </source>
</evidence>
<dbReference type="KEGG" id="ptw:TUM18999_60000"/>
<keyword evidence="7 10" id="KW-0653">Protein transport</keyword>
<dbReference type="EMBL" id="BQKM01000009">
    <property type="protein sequence ID" value="GJN54053.1"/>
    <property type="molecule type" value="Genomic_DNA"/>
</dbReference>
<dbReference type="InterPro" id="IPR025691">
    <property type="entry name" value="GspL_pp_dom"/>
</dbReference>
<dbReference type="Proteomes" id="UP000509383">
    <property type="component" value="Chromosome"/>
</dbReference>
<keyword evidence="17" id="KW-1185">Reference proteome</keyword>
<evidence type="ECO:0000256" key="5">
    <source>
        <dbReference type="ARBA" id="ARBA00022519"/>
    </source>
</evidence>
<evidence type="ECO:0000256" key="11">
    <source>
        <dbReference type="SAM" id="Phobius"/>
    </source>
</evidence>
<dbReference type="GO" id="GO:0015627">
    <property type="term" value="C:type II protein secretion system complex"/>
    <property type="evidence" value="ECO:0007669"/>
    <property type="project" value="InterPro"/>
</dbReference>
<dbReference type="GO" id="GO:0015628">
    <property type="term" value="P:protein secretion by the type II secretion system"/>
    <property type="evidence" value="ECO:0007669"/>
    <property type="project" value="InterPro"/>
</dbReference>
<evidence type="ECO:0000259" key="12">
    <source>
        <dbReference type="Pfam" id="PF05134"/>
    </source>
</evidence>
<feature type="domain" description="GspL cytoplasmic actin-ATPase-like" evidence="12">
    <location>
        <begin position="34"/>
        <end position="172"/>
    </location>
</feature>
<evidence type="ECO:0000256" key="1">
    <source>
        <dbReference type="ARBA" id="ARBA00004377"/>
    </source>
</evidence>
<dbReference type="EMBL" id="AP023189">
    <property type="protein sequence ID" value="BCG27809.1"/>
    <property type="molecule type" value="Genomic_DNA"/>
</dbReference>
<evidence type="ECO:0000313" key="14">
    <source>
        <dbReference type="EMBL" id="BCG27809.1"/>
    </source>
</evidence>
<dbReference type="GO" id="GO:0009276">
    <property type="term" value="C:Gram-negative-bacterium-type cell wall"/>
    <property type="evidence" value="ECO:0007669"/>
    <property type="project" value="InterPro"/>
</dbReference>
<keyword evidence="5" id="KW-0997">Cell inner membrane</keyword>
<keyword evidence="9 11" id="KW-0472">Membrane</keyword>
<evidence type="ECO:0000256" key="4">
    <source>
        <dbReference type="ARBA" id="ARBA00022475"/>
    </source>
</evidence>
<keyword evidence="6 11" id="KW-0812">Transmembrane</keyword>
<dbReference type="Pfam" id="PF05134">
    <property type="entry name" value="T2SSL"/>
    <property type="match status" value="1"/>
</dbReference>
<dbReference type="SUPFAM" id="SSF53067">
    <property type="entry name" value="Actin-like ATPase domain"/>
    <property type="match status" value="1"/>
</dbReference>
<accession>A0A6J4EEM5</accession>
<protein>
    <recommendedName>
        <fullName evidence="10">Type II secretion system protein L</fullName>
        <shortName evidence="10">T2SS protein L</shortName>
    </recommendedName>
</protein>
<feature type="transmembrane region" description="Helical" evidence="11">
    <location>
        <begin position="216"/>
        <end position="237"/>
    </location>
</feature>
<evidence type="ECO:0000256" key="10">
    <source>
        <dbReference type="PIRNR" id="PIRNR015761"/>
    </source>
</evidence>
<comment type="function">
    <text evidence="10">Inner membrane component of the type II secretion system required for the energy-dependent secretion of extracellular factors such as proteases and toxins from the periplasm.</text>
</comment>
<dbReference type="AlphaFoldDB" id="A0A6J4EEM5"/>
<evidence type="ECO:0000256" key="9">
    <source>
        <dbReference type="ARBA" id="ARBA00023136"/>
    </source>
</evidence>
<feature type="domain" description="GspL periplasmic" evidence="13">
    <location>
        <begin position="212"/>
        <end position="365"/>
    </location>
</feature>
<proteinExistence type="inferred from homology"/>
<dbReference type="PIRSF" id="PIRSF015761">
    <property type="entry name" value="Protein_L"/>
    <property type="match status" value="1"/>
</dbReference>
<dbReference type="InterPro" id="IPR007812">
    <property type="entry name" value="T2SS_protein-GspL"/>
</dbReference>
<evidence type="ECO:0000256" key="8">
    <source>
        <dbReference type="ARBA" id="ARBA00022989"/>
    </source>
</evidence>
<dbReference type="Gene3D" id="3.30.1360.100">
    <property type="entry name" value="General secretion pathway protein M, EpsM"/>
    <property type="match status" value="1"/>
</dbReference>
<keyword evidence="8 11" id="KW-1133">Transmembrane helix</keyword>
<dbReference type="GO" id="GO:0005886">
    <property type="term" value="C:plasma membrane"/>
    <property type="evidence" value="ECO:0007669"/>
    <property type="project" value="UniProtKB-SubCell"/>
</dbReference>
<organism evidence="14 16">
    <name type="scientific">Pseudomonas tohonis</name>
    <dbReference type="NCBI Taxonomy" id="2725477"/>
    <lineage>
        <taxon>Bacteria</taxon>
        <taxon>Pseudomonadati</taxon>
        <taxon>Pseudomonadota</taxon>
        <taxon>Gammaproteobacteria</taxon>
        <taxon>Pseudomonadales</taxon>
        <taxon>Pseudomonadaceae</taxon>
        <taxon>Pseudomonas</taxon>
    </lineage>
</organism>
<dbReference type="Gene3D" id="3.30.420.380">
    <property type="match status" value="1"/>
</dbReference>
<reference evidence="14 16" key="1">
    <citation type="submission" date="2020-05" db="EMBL/GenBank/DDBJ databases">
        <title>Characterization of novel class B3 metallo-beta-lactamase from novel Pseudomonas species.</title>
        <authorList>
            <person name="Yamada K."/>
            <person name="Aoki K."/>
            <person name="Ishii Y."/>
        </authorList>
    </citation>
    <scope>NUCLEOTIDE SEQUENCE [LARGE SCALE GENOMIC DNA]</scope>
    <source>
        <strain evidence="14 16">TUM18999</strain>
        <strain evidence="15 17">TUM20286</strain>
    </source>
</reference>
<dbReference type="InterPro" id="IPR024230">
    <property type="entry name" value="GspL_cyto_dom"/>
</dbReference>
<gene>
    <name evidence="14" type="primary">xcpY_2</name>
    <name evidence="14" type="ORF">TUM18999_60000</name>
    <name evidence="15" type="ORF">TUM20286_38050</name>
</gene>
<evidence type="ECO:0000313" key="15">
    <source>
        <dbReference type="EMBL" id="GJN54053.1"/>
    </source>
</evidence>
<evidence type="ECO:0000259" key="13">
    <source>
        <dbReference type="Pfam" id="PF12693"/>
    </source>
</evidence>
<evidence type="ECO:0000313" key="16">
    <source>
        <dbReference type="Proteomes" id="UP000509383"/>
    </source>
</evidence>
<dbReference type="Pfam" id="PF12693">
    <property type="entry name" value="GspL_C"/>
    <property type="match status" value="1"/>
</dbReference>
<keyword evidence="4" id="KW-1003">Cell membrane</keyword>
<dbReference type="CDD" id="cd24017">
    <property type="entry name" value="ASKHA_T2SSL_N"/>
    <property type="match status" value="1"/>
</dbReference>
<sequence length="368" mass="39541">MDCLFIPPSGGAVLGPACQVHWQEASGEGRSLPLAECAALLQGRPVALVLPMEAASAFVVGLPTQKARLMHQALPYAVEEMLAEDVELFHLALGAQLADGRYPVLVLRRAQLAAWLEELEDFGVKVAAIHLDADLLPRDGEQLLVIGERALLGGACETRLAFPFAHWPALGALCAADTQPRREDEPYRLLAAGRAGAIDLAQGEFAPRSDNRAWTVWRPFAALAGVAVVLLLAFNLVQAWLLERSGDAYVESSHALYRQLFPEDKRIVNLKAQFAEHLSQGTREQGGFISLLDQASSAIAEAQSALTVTNVDYSQTRGDLALQVRAKDFADLEKLRKRLVKAGLSVQLGSASREEGGVTARVVLGGGA</sequence>
<keyword evidence="3 10" id="KW-0813">Transport</keyword>
<dbReference type="NCBIfam" id="TIGR01709">
    <property type="entry name" value="typeII_sec_gspL"/>
    <property type="match status" value="1"/>
</dbReference>
<comment type="similarity">
    <text evidence="2 10">Belongs to the GSP L family.</text>
</comment>
<comment type="subcellular location">
    <subcellularLocation>
        <location evidence="1">Cell inner membrane</location>
        <topology evidence="1">Single-pass membrane protein</topology>
    </subcellularLocation>
</comment>
<dbReference type="Proteomes" id="UP001054892">
    <property type="component" value="Unassembled WGS sequence"/>
</dbReference>
<evidence type="ECO:0000256" key="7">
    <source>
        <dbReference type="ARBA" id="ARBA00022927"/>
    </source>
</evidence>
<evidence type="ECO:0000256" key="2">
    <source>
        <dbReference type="ARBA" id="ARBA00005318"/>
    </source>
</evidence>
<evidence type="ECO:0000256" key="3">
    <source>
        <dbReference type="ARBA" id="ARBA00022448"/>
    </source>
</evidence>
<dbReference type="RefSeq" id="WP_173179462.1">
    <property type="nucleotide sequence ID" value="NZ_AP023189.1"/>
</dbReference>
<name>A0A6J4EEM5_9PSED</name>